<evidence type="ECO:0000313" key="7">
    <source>
        <dbReference type="EMBL" id="CAB4817998.1"/>
    </source>
</evidence>
<comment type="cofactor">
    <cofactor evidence="1">
        <name>Zn(2+)</name>
        <dbReference type="ChEBI" id="CHEBI:29105"/>
    </cofactor>
</comment>
<dbReference type="Pfam" id="PF08240">
    <property type="entry name" value="ADH_N"/>
    <property type="match status" value="1"/>
</dbReference>
<name>A0A6J6ZFY6_9ZZZZ</name>
<keyword evidence="4" id="KW-0862">Zinc</keyword>
<comment type="similarity">
    <text evidence="2">Belongs to the zinc-containing alcohol dehydrogenase family.</text>
</comment>
<dbReference type="GO" id="GO:0046872">
    <property type="term" value="F:metal ion binding"/>
    <property type="evidence" value="ECO:0007669"/>
    <property type="project" value="UniProtKB-KW"/>
</dbReference>
<proteinExistence type="inferred from homology"/>
<dbReference type="Gene3D" id="3.90.180.10">
    <property type="entry name" value="Medium-chain alcohol dehydrogenases, catalytic domain"/>
    <property type="match status" value="1"/>
</dbReference>
<dbReference type="EMBL" id="CAFAAL010000206">
    <property type="protein sequence ID" value="CAB4817998.1"/>
    <property type="molecule type" value="Genomic_DNA"/>
</dbReference>
<dbReference type="AlphaFoldDB" id="A0A6J6ZFY6"/>
<feature type="domain" description="Alcohol dehydrogenase-like N-terminal" evidence="6">
    <location>
        <begin position="31"/>
        <end position="95"/>
    </location>
</feature>
<keyword evidence="3" id="KW-0479">Metal-binding</keyword>
<reference evidence="7" key="1">
    <citation type="submission" date="2020-05" db="EMBL/GenBank/DDBJ databases">
        <authorList>
            <person name="Chiriac C."/>
            <person name="Salcher M."/>
            <person name="Ghai R."/>
            <person name="Kavagutti S V."/>
        </authorList>
    </citation>
    <scope>NUCLEOTIDE SEQUENCE</scope>
</reference>
<protein>
    <submittedName>
        <fullName evidence="7">Unannotated protein</fullName>
    </submittedName>
</protein>
<dbReference type="GO" id="GO:0016491">
    <property type="term" value="F:oxidoreductase activity"/>
    <property type="evidence" value="ECO:0007669"/>
    <property type="project" value="UniProtKB-KW"/>
</dbReference>
<dbReference type="PANTHER" id="PTHR43350">
    <property type="entry name" value="NAD-DEPENDENT ALCOHOL DEHYDROGENASE"/>
    <property type="match status" value="1"/>
</dbReference>
<evidence type="ECO:0000256" key="4">
    <source>
        <dbReference type="ARBA" id="ARBA00022833"/>
    </source>
</evidence>
<dbReference type="PANTHER" id="PTHR43350:SF17">
    <property type="entry name" value="NAD-DEPENDENT ALCOHOL DEHYDROGENASE"/>
    <property type="match status" value="1"/>
</dbReference>
<sequence length="111" mass="12485">MKAMVLKSLCNLRDNHEPLELIELPQPVPNDKELLLKVSACGVCHTELDEIEGRISLVKLPLILGYQVIGRVEAIGSCVSSFDIGERVCVAWIFSAWQSFPERSYWLLSLD</sequence>
<keyword evidence="5" id="KW-0560">Oxidoreductase</keyword>
<dbReference type="InterPro" id="IPR013154">
    <property type="entry name" value="ADH-like_N"/>
</dbReference>
<evidence type="ECO:0000256" key="2">
    <source>
        <dbReference type="ARBA" id="ARBA00008072"/>
    </source>
</evidence>
<gene>
    <name evidence="7" type="ORF">UFOPK3004_01672</name>
</gene>
<evidence type="ECO:0000256" key="1">
    <source>
        <dbReference type="ARBA" id="ARBA00001947"/>
    </source>
</evidence>
<dbReference type="SUPFAM" id="SSF50129">
    <property type="entry name" value="GroES-like"/>
    <property type="match status" value="1"/>
</dbReference>
<evidence type="ECO:0000256" key="3">
    <source>
        <dbReference type="ARBA" id="ARBA00022723"/>
    </source>
</evidence>
<accession>A0A6J6ZFY6</accession>
<evidence type="ECO:0000259" key="6">
    <source>
        <dbReference type="Pfam" id="PF08240"/>
    </source>
</evidence>
<dbReference type="InterPro" id="IPR011032">
    <property type="entry name" value="GroES-like_sf"/>
</dbReference>
<organism evidence="7">
    <name type="scientific">freshwater metagenome</name>
    <dbReference type="NCBI Taxonomy" id="449393"/>
    <lineage>
        <taxon>unclassified sequences</taxon>
        <taxon>metagenomes</taxon>
        <taxon>ecological metagenomes</taxon>
    </lineage>
</organism>
<evidence type="ECO:0000256" key="5">
    <source>
        <dbReference type="ARBA" id="ARBA00023002"/>
    </source>
</evidence>